<dbReference type="OrthoDB" id="1752268at2759"/>
<reference evidence="2 3" key="1">
    <citation type="submission" date="2019-05" db="EMBL/GenBank/DDBJ databases">
        <title>Mikania micrantha, genome provides insights into the molecular mechanism of rapid growth.</title>
        <authorList>
            <person name="Liu B."/>
        </authorList>
    </citation>
    <scope>NUCLEOTIDE SEQUENCE [LARGE SCALE GENOMIC DNA]</scope>
    <source>
        <strain evidence="2">NLD-2019</strain>
        <tissue evidence="2">Leaf</tissue>
    </source>
</reference>
<proteinExistence type="predicted"/>
<feature type="region of interest" description="Disordered" evidence="1">
    <location>
        <begin position="123"/>
        <end position="151"/>
    </location>
</feature>
<sequence length="388" mass="44104">MGYGHGNTLSRLRSALPLPRLRPIITLALAEQAYPNQTRTRCRDEGKTRNEEEVLKVQASTGEAKKIDETKKSAKKLEFEYDYRKKACEQLRDRILKKQVQPGWSVPKGQGERRWEKSHFQPHFTSRGGSFQPRLGAPRKPATDSEVKLPPLTKTPSEILATENVKFVKPAPLGTGPRKNLENYCKFHKENGHATDDCFSLRRQIELTIKTGRDCACWVHSVNYAIKFPTPNGVVTQKSHKECSIVEAIANAKDGARVDPGDLRKDTRSFEHFSCCAETSFKVRSSCPSEVRQGNLLGQCLLGITRHGRLMRHCSLRKTKQDYAYAYCKTLSLEMEYCLIRLGQARSHGAVLLQVPTLYMGRSRPDPMELHYEVRKIELEVPMPNTHK</sequence>
<organism evidence="2 3">
    <name type="scientific">Mikania micrantha</name>
    <name type="common">bitter vine</name>
    <dbReference type="NCBI Taxonomy" id="192012"/>
    <lineage>
        <taxon>Eukaryota</taxon>
        <taxon>Viridiplantae</taxon>
        <taxon>Streptophyta</taxon>
        <taxon>Embryophyta</taxon>
        <taxon>Tracheophyta</taxon>
        <taxon>Spermatophyta</taxon>
        <taxon>Magnoliopsida</taxon>
        <taxon>eudicotyledons</taxon>
        <taxon>Gunneridae</taxon>
        <taxon>Pentapetalae</taxon>
        <taxon>asterids</taxon>
        <taxon>campanulids</taxon>
        <taxon>Asterales</taxon>
        <taxon>Asteraceae</taxon>
        <taxon>Asteroideae</taxon>
        <taxon>Heliantheae alliance</taxon>
        <taxon>Eupatorieae</taxon>
        <taxon>Mikania</taxon>
    </lineage>
</organism>
<gene>
    <name evidence="2" type="ORF">E3N88_07336</name>
</gene>
<evidence type="ECO:0000313" key="3">
    <source>
        <dbReference type="Proteomes" id="UP000326396"/>
    </source>
</evidence>
<protein>
    <submittedName>
        <fullName evidence="2">Uncharacterized protein</fullName>
    </submittedName>
</protein>
<dbReference type="Proteomes" id="UP000326396">
    <property type="component" value="Linkage Group LG11"/>
</dbReference>
<keyword evidence="3" id="KW-1185">Reference proteome</keyword>
<accession>A0A5N6PTN2</accession>
<evidence type="ECO:0000256" key="1">
    <source>
        <dbReference type="SAM" id="MobiDB-lite"/>
    </source>
</evidence>
<comment type="caution">
    <text evidence="2">The sequence shown here is derived from an EMBL/GenBank/DDBJ whole genome shotgun (WGS) entry which is preliminary data.</text>
</comment>
<dbReference type="AlphaFoldDB" id="A0A5N6PTN2"/>
<name>A0A5N6PTN2_9ASTR</name>
<dbReference type="EMBL" id="SZYD01000003">
    <property type="protein sequence ID" value="KAD6796440.1"/>
    <property type="molecule type" value="Genomic_DNA"/>
</dbReference>
<evidence type="ECO:0000313" key="2">
    <source>
        <dbReference type="EMBL" id="KAD6796440.1"/>
    </source>
</evidence>